<dbReference type="AlphaFoldDB" id="I0IHJ3"/>
<evidence type="ECO:0000256" key="1">
    <source>
        <dbReference type="SAM" id="MobiDB-lite"/>
    </source>
</evidence>
<dbReference type="RefSeq" id="WP_014437944.1">
    <property type="nucleotide sequence ID" value="NC_017080.1"/>
</dbReference>
<feature type="signal peptide" evidence="2">
    <location>
        <begin position="1"/>
        <end position="23"/>
    </location>
</feature>
<protein>
    <recommendedName>
        <fullName evidence="3">TonB C-terminal domain-containing protein</fullName>
    </recommendedName>
</protein>
<reference evidence="4 5" key="1">
    <citation type="submission" date="2012-02" db="EMBL/GenBank/DDBJ databases">
        <title>Complete genome sequence of Phycisphaera mikurensis NBRC 102666.</title>
        <authorList>
            <person name="Ankai A."/>
            <person name="Hosoyama A."/>
            <person name="Terui Y."/>
            <person name="Sekine M."/>
            <person name="Fukai R."/>
            <person name="Kato Y."/>
            <person name="Nakamura S."/>
            <person name="Yamada-Narita S."/>
            <person name="Kawakoshi A."/>
            <person name="Fukunaga Y."/>
            <person name="Yamazaki S."/>
            <person name="Fujita N."/>
        </authorList>
    </citation>
    <scope>NUCLEOTIDE SEQUENCE [LARGE SCALE GENOMIC DNA]</scope>
    <source>
        <strain evidence="5">NBRC 102666 / KCTC 22515 / FYK2301M01</strain>
    </source>
</reference>
<dbReference type="Proteomes" id="UP000007881">
    <property type="component" value="Chromosome"/>
</dbReference>
<keyword evidence="2" id="KW-0732">Signal</keyword>
<dbReference type="PROSITE" id="PS52015">
    <property type="entry name" value="TONB_CTD"/>
    <property type="match status" value="1"/>
</dbReference>
<evidence type="ECO:0000256" key="2">
    <source>
        <dbReference type="SAM" id="SignalP"/>
    </source>
</evidence>
<feature type="compositionally biased region" description="Low complexity" evidence="1">
    <location>
        <begin position="452"/>
        <end position="465"/>
    </location>
</feature>
<dbReference type="SUPFAM" id="SSF74653">
    <property type="entry name" value="TolA/TonB C-terminal domain"/>
    <property type="match status" value="1"/>
</dbReference>
<feature type="compositionally biased region" description="Low complexity" evidence="1">
    <location>
        <begin position="529"/>
        <end position="546"/>
    </location>
</feature>
<name>I0IHJ3_PHYMF</name>
<dbReference type="KEGG" id="phm:PSMK_25720"/>
<feature type="compositionally biased region" description="Pro residues" evidence="1">
    <location>
        <begin position="547"/>
        <end position="564"/>
    </location>
</feature>
<sequence>MIAGGRLLLALALAVGLHALALAAAAAWAPAPPALPPVGVSLRVADVEPGGPALVRFTARAAGGRASLAASATGQLTPPGGGPPVPFRIDLPPIPAGGQTQAEARVRLPADAAGPWSASLALGNAGPLRAAFWVDDGRPGDLAIAGLDAGGTTAAAGGAVRVAWQRENRGAGWLRGGGRDAVAVLAGDAPPLAAAAARGSGPLPPGGRSARTLVLPLPAEAAGVVRLRVEVDAGRVLAEPHGPENAAELPLLIEASPYPDLAAARLDVGEAATLASAPPGGRADRPVTLVAGSPAPVRLVVENLRPAAAGPARRDAVYLSTDDRLSPDDTLLFAAEAPGPLPGGASAAAAGEASIPEGFAPSGGGARAAFLLGVADADGEVDEGDPGAGSRRNNLTATEVRVVAGDADAPDTPLGRDGAEPRVTVAWIAHDAFEDLLARRRRTLQPALQASAAPTPGAPARDATAPPTPPAPPASAPAAAPLGPEPAAIAPAGEPAAEGVALPGPGPADAAASPDAATAEDPRTAAESAGRAPPSADPADPGSAADPPTPPEPPPAPEGPPEPTSAPRSDSESDATAAEDATELRPGRVEVGPGLTVDVARPKIDPVAILSTVVRSPRVAVTFDRDGTVLNARILRSAGSNAVDAPILRSLYRWRASGERLDGWDAPRTFEFTFLLSR</sequence>
<feature type="chain" id="PRO_5003629246" description="TonB C-terminal domain-containing protein" evidence="2">
    <location>
        <begin position="24"/>
        <end position="678"/>
    </location>
</feature>
<dbReference type="OrthoDB" id="9911026at2"/>
<gene>
    <name evidence="4" type="ordered locus">PSMK_25720</name>
</gene>
<accession>I0IHJ3</accession>
<feature type="domain" description="TonB C-terminal" evidence="3">
    <location>
        <begin position="589"/>
        <end position="678"/>
    </location>
</feature>
<dbReference type="EMBL" id="AP012338">
    <property type="protein sequence ID" value="BAM04731.1"/>
    <property type="molecule type" value="Genomic_DNA"/>
</dbReference>
<organism evidence="4 5">
    <name type="scientific">Phycisphaera mikurensis (strain NBRC 102666 / KCTC 22515 / FYK2301M01)</name>
    <dbReference type="NCBI Taxonomy" id="1142394"/>
    <lineage>
        <taxon>Bacteria</taxon>
        <taxon>Pseudomonadati</taxon>
        <taxon>Planctomycetota</taxon>
        <taxon>Phycisphaerae</taxon>
        <taxon>Phycisphaerales</taxon>
        <taxon>Phycisphaeraceae</taxon>
        <taxon>Phycisphaera</taxon>
    </lineage>
</organism>
<feature type="compositionally biased region" description="Pro residues" evidence="1">
    <location>
        <begin position="466"/>
        <end position="475"/>
    </location>
</feature>
<dbReference type="eggNOG" id="COG0810">
    <property type="taxonomic scope" value="Bacteria"/>
</dbReference>
<dbReference type="STRING" id="1142394.PSMK_25720"/>
<dbReference type="GO" id="GO:0055085">
    <property type="term" value="P:transmembrane transport"/>
    <property type="evidence" value="ECO:0007669"/>
    <property type="project" value="InterPro"/>
</dbReference>
<evidence type="ECO:0000313" key="4">
    <source>
        <dbReference type="EMBL" id="BAM04731.1"/>
    </source>
</evidence>
<dbReference type="InterPro" id="IPR037682">
    <property type="entry name" value="TonB_C"/>
</dbReference>
<evidence type="ECO:0000259" key="3">
    <source>
        <dbReference type="PROSITE" id="PS52015"/>
    </source>
</evidence>
<dbReference type="HOGENOM" id="CLU_405352_0_0_0"/>
<evidence type="ECO:0000313" key="5">
    <source>
        <dbReference type="Proteomes" id="UP000007881"/>
    </source>
</evidence>
<feature type="region of interest" description="Disordered" evidence="1">
    <location>
        <begin position="448"/>
        <end position="590"/>
    </location>
</feature>
<proteinExistence type="predicted"/>
<keyword evidence="5" id="KW-1185">Reference proteome</keyword>
<feature type="compositionally biased region" description="Low complexity" evidence="1">
    <location>
        <begin position="476"/>
        <end position="519"/>
    </location>
</feature>